<protein>
    <submittedName>
        <fullName evidence="1">Uncharacterized protein</fullName>
    </submittedName>
</protein>
<sequence>MKTQPAIHCWSQMEWLFAKSAEEGSFDYTVC</sequence>
<dbReference type="AlphaFoldDB" id="A0A0E9PYW3"/>
<name>A0A0E9PYW3_ANGAN</name>
<evidence type="ECO:0000313" key="1">
    <source>
        <dbReference type="EMBL" id="JAH09245.1"/>
    </source>
</evidence>
<dbReference type="EMBL" id="GBXM01099332">
    <property type="protein sequence ID" value="JAH09245.1"/>
    <property type="molecule type" value="Transcribed_RNA"/>
</dbReference>
<proteinExistence type="predicted"/>
<reference evidence="1" key="1">
    <citation type="submission" date="2014-11" db="EMBL/GenBank/DDBJ databases">
        <authorList>
            <person name="Amaro Gonzalez C."/>
        </authorList>
    </citation>
    <scope>NUCLEOTIDE SEQUENCE</scope>
</reference>
<accession>A0A0E9PYW3</accession>
<organism evidence="1">
    <name type="scientific">Anguilla anguilla</name>
    <name type="common">European freshwater eel</name>
    <name type="synonym">Muraena anguilla</name>
    <dbReference type="NCBI Taxonomy" id="7936"/>
    <lineage>
        <taxon>Eukaryota</taxon>
        <taxon>Metazoa</taxon>
        <taxon>Chordata</taxon>
        <taxon>Craniata</taxon>
        <taxon>Vertebrata</taxon>
        <taxon>Euteleostomi</taxon>
        <taxon>Actinopterygii</taxon>
        <taxon>Neopterygii</taxon>
        <taxon>Teleostei</taxon>
        <taxon>Anguilliformes</taxon>
        <taxon>Anguillidae</taxon>
        <taxon>Anguilla</taxon>
    </lineage>
</organism>
<reference evidence="1" key="2">
    <citation type="journal article" date="2015" name="Fish Shellfish Immunol.">
        <title>Early steps in the European eel (Anguilla anguilla)-Vibrio vulnificus interaction in the gills: Role of the RtxA13 toxin.</title>
        <authorList>
            <person name="Callol A."/>
            <person name="Pajuelo D."/>
            <person name="Ebbesson L."/>
            <person name="Teles M."/>
            <person name="MacKenzie S."/>
            <person name="Amaro C."/>
        </authorList>
    </citation>
    <scope>NUCLEOTIDE SEQUENCE</scope>
</reference>